<dbReference type="EMBL" id="JAGKHQ010000009">
    <property type="protein sequence ID" value="KAG7509308.1"/>
    <property type="molecule type" value="Genomic_DNA"/>
</dbReference>
<keyword evidence="2 3" id="KW-0040">ANK repeat</keyword>
<dbReference type="PROSITE" id="PS50088">
    <property type="entry name" value="ANK_REPEAT"/>
    <property type="match status" value="1"/>
</dbReference>
<evidence type="ECO:0000256" key="2">
    <source>
        <dbReference type="ARBA" id="ARBA00023043"/>
    </source>
</evidence>
<gene>
    <name evidence="5" type="ORF">JOB18_040844</name>
</gene>
<dbReference type="InterPro" id="IPR050889">
    <property type="entry name" value="Dendritic_Spine_Reg/Scaffold"/>
</dbReference>
<comment type="caution">
    <text evidence="5">The sequence shown here is derived from an EMBL/GenBank/DDBJ whole genome shotgun (WGS) entry which is preliminary data.</text>
</comment>
<protein>
    <submittedName>
        <fullName evidence="5">Ankyrin repeat domain-containing 63</fullName>
    </submittedName>
</protein>
<dbReference type="AlphaFoldDB" id="A0AAV6RX90"/>
<dbReference type="Pfam" id="PF12796">
    <property type="entry name" value="Ank_2"/>
    <property type="match status" value="1"/>
</dbReference>
<dbReference type="Proteomes" id="UP000693946">
    <property type="component" value="Linkage Group LG17"/>
</dbReference>
<keyword evidence="6" id="KW-1185">Reference proteome</keyword>
<dbReference type="PANTHER" id="PTHR24166:SF30">
    <property type="entry name" value="ANKYRIN REPEAT DOMAIN-CONTAINING PROTEIN 63"/>
    <property type="match status" value="1"/>
</dbReference>
<feature type="region of interest" description="Disordered" evidence="4">
    <location>
        <begin position="398"/>
        <end position="417"/>
    </location>
</feature>
<feature type="repeat" description="ANK" evidence="3">
    <location>
        <begin position="84"/>
        <end position="116"/>
    </location>
</feature>
<dbReference type="SMART" id="SM00248">
    <property type="entry name" value="ANK"/>
    <property type="match status" value="3"/>
</dbReference>
<sequence>MHKAPGESSGQTGTRILLEAMSKDKVHLARFVLDALDGEIVDYRTESAQTPLISSVLLPDAQARSKFVELLLQRGARVNCRDGDGRTALSHACEKGYLDAVKILVRNNADPEVVDSWGNTALMYATVAGRSAVVEFLVRAFKRLGLQIDRQNKVGNSAVEVAKFLGHTECIFALTNNSKKSRECDSDAQRNALPRLGLRNGGERDTIEKKVGQLANKLEALQTCSHADCIRFQRCTWQTRPRTKSGLPSMDSIEEFERENDCSSSPLQELDFSGVLTHTLPSRTPDHSPTYKHTCDRLTTFDDRLPPLTQSCDTQNSIFFSPRPNRNMSKLNVPSALGILLTPILKTERESGTETSKLLDFGVRRFHDSYYKKRCSLPTSILSPTPPERTLVPLRKSRTMRRRDASPCKAEPLQLSPTSATSTTTFSVLSNKLLRRFTSPEFQKDTKDSEEDPVLTSGVLALSVVLAEQEGENLSGLSDNPDKAIFAVRENGTTCLMVEFAVRFLVPYDVLALNGIDLITEQAAFTLPRGAEIEGKCGSTESEIHITWKNNAYTLRIYFTKEFRDKGIEVWKITRVQFIYDTAETSHFINAYNRCSFLFTADTTATFPRLQSLSCRWEAAELTQHSSHVSSTFSHARRDTLTPT</sequence>
<reference evidence="5 6" key="1">
    <citation type="journal article" date="2021" name="Sci. Rep.">
        <title>Chromosome anchoring in Senegalese sole (Solea senegalensis) reveals sex-associated markers and genome rearrangements in flatfish.</title>
        <authorList>
            <person name="Guerrero-Cozar I."/>
            <person name="Gomez-Garrido J."/>
            <person name="Berbel C."/>
            <person name="Martinez-Blanch J.F."/>
            <person name="Alioto T."/>
            <person name="Claros M.G."/>
            <person name="Gagnaire P.A."/>
            <person name="Manchado M."/>
        </authorList>
    </citation>
    <scope>NUCLEOTIDE SEQUENCE [LARGE SCALE GENOMIC DNA]</scope>
    <source>
        <strain evidence="5">Sse05_10M</strain>
    </source>
</reference>
<proteinExistence type="predicted"/>
<evidence type="ECO:0000256" key="1">
    <source>
        <dbReference type="ARBA" id="ARBA00022737"/>
    </source>
</evidence>
<evidence type="ECO:0000256" key="4">
    <source>
        <dbReference type="SAM" id="MobiDB-lite"/>
    </source>
</evidence>
<keyword evidence="1" id="KW-0677">Repeat</keyword>
<accession>A0AAV6RX90</accession>
<dbReference type="PROSITE" id="PS50297">
    <property type="entry name" value="ANK_REP_REGION"/>
    <property type="match status" value="1"/>
</dbReference>
<evidence type="ECO:0000313" key="5">
    <source>
        <dbReference type="EMBL" id="KAG7509308.1"/>
    </source>
</evidence>
<evidence type="ECO:0000256" key="3">
    <source>
        <dbReference type="PROSITE-ProRule" id="PRU00023"/>
    </source>
</evidence>
<dbReference type="InterPro" id="IPR002110">
    <property type="entry name" value="Ankyrin_rpt"/>
</dbReference>
<evidence type="ECO:0000313" key="6">
    <source>
        <dbReference type="Proteomes" id="UP000693946"/>
    </source>
</evidence>
<organism evidence="5 6">
    <name type="scientific">Solea senegalensis</name>
    <name type="common">Senegalese sole</name>
    <dbReference type="NCBI Taxonomy" id="28829"/>
    <lineage>
        <taxon>Eukaryota</taxon>
        <taxon>Metazoa</taxon>
        <taxon>Chordata</taxon>
        <taxon>Craniata</taxon>
        <taxon>Vertebrata</taxon>
        <taxon>Euteleostomi</taxon>
        <taxon>Actinopterygii</taxon>
        <taxon>Neopterygii</taxon>
        <taxon>Teleostei</taxon>
        <taxon>Neoteleostei</taxon>
        <taxon>Acanthomorphata</taxon>
        <taxon>Carangaria</taxon>
        <taxon>Pleuronectiformes</taxon>
        <taxon>Pleuronectoidei</taxon>
        <taxon>Soleidae</taxon>
        <taxon>Solea</taxon>
    </lineage>
</organism>
<name>A0AAV6RX90_SOLSE</name>
<dbReference type="PANTHER" id="PTHR24166">
    <property type="entry name" value="ROLLING PEBBLES, ISOFORM B"/>
    <property type="match status" value="1"/>
</dbReference>